<sequence length="86" mass="9821">MDLPPSSYHDSPEELWYEGEEQGGIKTVIKVIPSTYHRYLDVLSKVKAEKIPPHWFCDHNIEMEGSLPPAGAIYYLSDQESDTLRA</sequence>
<accession>A0A9Q3EFC6</accession>
<dbReference type="Proteomes" id="UP000765509">
    <property type="component" value="Unassembled WGS sequence"/>
</dbReference>
<dbReference type="AlphaFoldDB" id="A0A9Q3EFC6"/>
<organism evidence="1 2">
    <name type="scientific">Austropuccinia psidii MF-1</name>
    <dbReference type="NCBI Taxonomy" id="1389203"/>
    <lineage>
        <taxon>Eukaryota</taxon>
        <taxon>Fungi</taxon>
        <taxon>Dikarya</taxon>
        <taxon>Basidiomycota</taxon>
        <taxon>Pucciniomycotina</taxon>
        <taxon>Pucciniomycetes</taxon>
        <taxon>Pucciniales</taxon>
        <taxon>Sphaerophragmiaceae</taxon>
        <taxon>Austropuccinia</taxon>
    </lineage>
</organism>
<dbReference type="OrthoDB" id="3036073at2759"/>
<name>A0A9Q3EFC6_9BASI</name>
<protein>
    <submittedName>
        <fullName evidence="1">Uncharacterized protein</fullName>
    </submittedName>
</protein>
<proteinExistence type="predicted"/>
<evidence type="ECO:0000313" key="1">
    <source>
        <dbReference type="EMBL" id="MBW0520274.1"/>
    </source>
</evidence>
<evidence type="ECO:0000313" key="2">
    <source>
        <dbReference type="Proteomes" id="UP000765509"/>
    </source>
</evidence>
<reference evidence="1" key="1">
    <citation type="submission" date="2021-03" db="EMBL/GenBank/DDBJ databases">
        <title>Draft genome sequence of rust myrtle Austropuccinia psidii MF-1, a brazilian biotype.</title>
        <authorList>
            <person name="Quecine M.C."/>
            <person name="Pachon D.M.R."/>
            <person name="Bonatelli M.L."/>
            <person name="Correr F.H."/>
            <person name="Franceschini L.M."/>
            <person name="Leite T.F."/>
            <person name="Margarido G.R.A."/>
            <person name="Almeida C.A."/>
            <person name="Ferrarezi J.A."/>
            <person name="Labate C.A."/>
        </authorList>
    </citation>
    <scope>NUCLEOTIDE SEQUENCE</scope>
    <source>
        <strain evidence="1">MF-1</strain>
    </source>
</reference>
<dbReference type="EMBL" id="AVOT02027958">
    <property type="protein sequence ID" value="MBW0520274.1"/>
    <property type="molecule type" value="Genomic_DNA"/>
</dbReference>
<comment type="caution">
    <text evidence="1">The sequence shown here is derived from an EMBL/GenBank/DDBJ whole genome shotgun (WGS) entry which is preliminary data.</text>
</comment>
<gene>
    <name evidence="1" type="ORF">O181_059989</name>
</gene>
<keyword evidence="2" id="KW-1185">Reference proteome</keyword>